<dbReference type="EnsemblMetazoa" id="XM_001605423">
    <property type="protein sequence ID" value="XP_001605473"/>
    <property type="gene ID" value="LOC100121864"/>
</dbReference>
<organism evidence="14 15">
    <name type="scientific">Nasonia vitripennis</name>
    <name type="common">Parasitic wasp</name>
    <dbReference type="NCBI Taxonomy" id="7425"/>
    <lineage>
        <taxon>Eukaryota</taxon>
        <taxon>Metazoa</taxon>
        <taxon>Ecdysozoa</taxon>
        <taxon>Arthropoda</taxon>
        <taxon>Hexapoda</taxon>
        <taxon>Insecta</taxon>
        <taxon>Pterygota</taxon>
        <taxon>Neoptera</taxon>
        <taxon>Endopterygota</taxon>
        <taxon>Hymenoptera</taxon>
        <taxon>Apocrita</taxon>
        <taxon>Proctotrupomorpha</taxon>
        <taxon>Chalcidoidea</taxon>
        <taxon>Pteromalidae</taxon>
        <taxon>Pteromalinae</taxon>
        <taxon>Nasonia</taxon>
    </lineage>
</organism>
<evidence type="ECO:0000256" key="4">
    <source>
        <dbReference type="ARBA" id="ARBA00011738"/>
    </source>
</evidence>
<dbReference type="PANTHER" id="PTHR10466">
    <property type="entry name" value="PHOSPHOMANNOMUTASE"/>
    <property type="match status" value="1"/>
</dbReference>
<dbReference type="EnsemblMetazoa" id="XM_032600349">
    <property type="protein sequence ID" value="XP_032456240"/>
    <property type="gene ID" value="LOC100121864"/>
</dbReference>
<comment type="similarity">
    <text evidence="3 13">Belongs to the eukaryotic PMM family.</text>
</comment>
<dbReference type="InterPro" id="IPR036412">
    <property type="entry name" value="HAD-like_sf"/>
</dbReference>
<dbReference type="Pfam" id="PF03332">
    <property type="entry name" value="PMM"/>
    <property type="match status" value="1"/>
</dbReference>
<dbReference type="FunFam" id="3.30.1240.20:FF:000001">
    <property type="entry name" value="Phosphomannomutase"/>
    <property type="match status" value="1"/>
</dbReference>
<feature type="binding site" evidence="11">
    <location>
        <position position="179"/>
    </location>
    <ligand>
        <name>alpha-D-mannose 1-phosphate</name>
        <dbReference type="ChEBI" id="CHEBI:58409"/>
    </ligand>
</feature>
<comment type="cofactor">
    <cofactor evidence="12">
        <name>Mg(2+)</name>
        <dbReference type="ChEBI" id="CHEBI:18420"/>
    </cofactor>
</comment>
<dbReference type="SMR" id="A0A7M7G6T3"/>
<evidence type="ECO:0000256" key="2">
    <source>
        <dbReference type="ARBA" id="ARBA00004699"/>
    </source>
</evidence>
<dbReference type="Proteomes" id="UP000002358">
    <property type="component" value="Chromosome 5"/>
</dbReference>
<keyword evidence="9 13" id="KW-0413">Isomerase</keyword>
<dbReference type="OMA" id="ISHRVYT"/>
<evidence type="ECO:0000256" key="3">
    <source>
        <dbReference type="ARBA" id="ARBA00009736"/>
    </source>
</evidence>
<dbReference type="GO" id="GO:0006487">
    <property type="term" value="P:protein N-linked glycosylation"/>
    <property type="evidence" value="ECO:0007669"/>
    <property type="project" value="TreeGrafter"/>
</dbReference>
<keyword evidence="8 12" id="KW-0460">Magnesium</keyword>
<dbReference type="InterPro" id="IPR005002">
    <property type="entry name" value="PMM"/>
</dbReference>
<protein>
    <recommendedName>
        <fullName evidence="5 13">Phosphomannomutase</fullName>
        <ecNumber evidence="5 13">5.4.2.8</ecNumber>
    </recommendedName>
</protein>
<evidence type="ECO:0000256" key="5">
    <source>
        <dbReference type="ARBA" id="ARBA00012730"/>
    </source>
</evidence>
<comment type="pathway">
    <text evidence="2 13">Nucleotide-sugar biosynthesis; GDP-alpha-D-mannose biosynthesis; alpha-D-mannose 1-phosphate from D-fructose 6-phosphate: step 2/2.</text>
</comment>
<dbReference type="UniPathway" id="UPA00126">
    <property type="reaction ID" value="UER00424"/>
</dbReference>
<dbReference type="GO" id="GO:0009298">
    <property type="term" value="P:GDP-mannose biosynthetic process"/>
    <property type="evidence" value="ECO:0007669"/>
    <property type="project" value="UniProtKB-UniPathway"/>
</dbReference>
<feature type="binding site" evidence="12">
    <location>
        <position position="224"/>
    </location>
    <ligand>
        <name>Mg(2+)</name>
        <dbReference type="ChEBI" id="CHEBI:18420"/>
        <label>1</label>
    </ligand>
</feature>
<evidence type="ECO:0000256" key="1">
    <source>
        <dbReference type="ARBA" id="ARBA00004496"/>
    </source>
</evidence>
<dbReference type="InParanoid" id="A0A7M7G6T3"/>
<evidence type="ECO:0000256" key="9">
    <source>
        <dbReference type="ARBA" id="ARBA00023235"/>
    </source>
</evidence>
<feature type="active site" description="Nucleophile" evidence="10">
    <location>
        <position position="10"/>
    </location>
</feature>
<dbReference type="GO" id="GO:0006013">
    <property type="term" value="P:mannose metabolic process"/>
    <property type="evidence" value="ECO:0007669"/>
    <property type="project" value="TreeGrafter"/>
</dbReference>
<evidence type="ECO:0000256" key="8">
    <source>
        <dbReference type="ARBA" id="ARBA00022842"/>
    </source>
</evidence>
<feature type="active site" description="Proton donor/acceptor" evidence="10">
    <location>
        <position position="12"/>
    </location>
</feature>
<accession>A0A7M7G6T3</accession>
<dbReference type="GO" id="GO:0005829">
    <property type="term" value="C:cytosol"/>
    <property type="evidence" value="ECO:0007669"/>
    <property type="project" value="TreeGrafter"/>
</dbReference>
<dbReference type="InterPro" id="IPR023214">
    <property type="entry name" value="HAD_sf"/>
</dbReference>
<evidence type="ECO:0000256" key="6">
    <source>
        <dbReference type="ARBA" id="ARBA00022490"/>
    </source>
</evidence>
<dbReference type="SFLD" id="SFLDG01143">
    <property type="entry name" value="C2.B.3:_Phosphomannomutase_Lik"/>
    <property type="match status" value="1"/>
</dbReference>
<feature type="binding site" evidence="12">
    <location>
        <position position="207"/>
    </location>
    <ligand>
        <name>Mg(2+)</name>
        <dbReference type="ChEBI" id="CHEBI:18420"/>
        <label>1</label>
    </ligand>
</feature>
<dbReference type="GO" id="GO:0046872">
    <property type="term" value="F:metal ion binding"/>
    <property type="evidence" value="ECO:0007669"/>
    <property type="project" value="UniProtKB-KW"/>
</dbReference>
<reference evidence="14" key="1">
    <citation type="submission" date="2021-01" db="UniProtKB">
        <authorList>
            <consortium name="EnsemblMetazoa"/>
        </authorList>
    </citation>
    <scope>IDENTIFICATION</scope>
</reference>
<comment type="subunit">
    <text evidence="4 13">Homodimer.</text>
</comment>
<gene>
    <name evidence="14" type="primary">100121864</name>
</gene>
<comment type="subcellular location">
    <subcellularLocation>
        <location evidence="1 13">Cytoplasm</location>
    </subcellularLocation>
</comment>
<evidence type="ECO:0000256" key="10">
    <source>
        <dbReference type="PIRSR" id="PIRSR605002-1"/>
    </source>
</evidence>
<dbReference type="FunCoup" id="A0A7M7G6T3">
    <property type="interactions" value="1092"/>
</dbReference>
<dbReference type="AlphaFoldDB" id="A0A7M7G6T3"/>
<evidence type="ECO:0000256" key="12">
    <source>
        <dbReference type="PIRSR" id="PIRSR605002-3"/>
    </source>
</evidence>
<dbReference type="NCBIfam" id="TIGR01484">
    <property type="entry name" value="HAD-SF-IIB"/>
    <property type="match status" value="1"/>
</dbReference>
<feature type="binding site" evidence="12">
    <location>
        <position position="10"/>
    </location>
    <ligand>
        <name>Mg(2+)</name>
        <dbReference type="ChEBI" id="CHEBI:18420"/>
        <label>1</label>
    </ligand>
</feature>
<feature type="binding site" evidence="11">
    <location>
        <position position="123"/>
    </location>
    <ligand>
        <name>alpha-D-mannose 1-phosphate</name>
        <dbReference type="ChEBI" id="CHEBI:58409"/>
    </ligand>
</feature>
<name>A0A7M7G6T3_NASVI</name>
<evidence type="ECO:0000313" key="15">
    <source>
        <dbReference type="Proteomes" id="UP000002358"/>
    </source>
</evidence>
<dbReference type="GO" id="GO:0004615">
    <property type="term" value="F:phosphomannomutase activity"/>
    <property type="evidence" value="ECO:0007669"/>
    <property type="project" value="UniProtKB-EC"/>
</dbReference>
<dbReference type="KEGG" id="nvi:100121864"/>
<evidence type="ECO:0000256" key="7">
    <source>
        <dbReference type="ARBA" id="ARBA00022723"/>
    </source>
</evidence>
<dbReference type="SFLD" id="SFLDG01140">
    <property type="entry name" value="C2.B:_Phosphomannomutase_and_P"/>
    <property type="match status" value="1"/>
</dbReference>
<feature type="binding site" evidence="11">
    <location>
        <position position="141"/>
    </location>
    <ligand>
        <name>alpha-D-mannose 1-phosphate</name>
        <dbReference type="ChEBI" id="CHEBI:58409"/>
    </ligand>
</feature>
<feature type="binding site" evidence="11">
    <location>
        <position position="134"/>
    </location>
    <ligand>
        <name>alpha-D-mannose 1-phosphate</name>
        <dbReference type="ChEBI" id="CHEBI:58409"/>
    </ligand>
</feature>
<feature type="binding site" evidence="12">
    <location>
        <position position="219"/>
    </location>
    <ligand>
        <name>Mg(2+)</name>
        <dbReference type="ChEBI" id="CHEBI:18420"/>
        <label>1</label>
    </ligand>
</feature>
<dbReference type="InterPro" id="IPR043169">
    <property type="entry name" value="PMM_cap"/>
</dbReference>
<sequence>MSNKIICLFDVDGTLTQPQQTIEAALDSYIQDDLKKVFDVAIVGGSDINKIKKQLGEENLFKKYDYVFAENGLIAYKDGKKLPSETIQSIIGEEALQDFINFALRYIADLKLPFKRGTFIEFRTGMLNISPVGRNCTTEERNQFNEYDQEHQIREKFIQALKREFPNLALTYSIGGQISFDVFPNGWDKTYCLRHIEGYEEIHFFGDKTREGGNDYEIYESDLTVGHSVTGPDDTLKQLKVLINMIDERRSKEQLNFPMQCV</sequence>
<dbReference type="EnsemblMetazoa" id="XM_003426980">
    <property type="protein sequence ID" value="XP_003427028"/>
    <property type="gene ID" value="LOC100121864"/>
</dbReference>
<dbReference type="PANTHER" id="PTHR10466:SF0">
    <property type="entry name" value="PHOSPHOMANNOMUTASE"/>
    <property type="match status" value="1"/>
</dbReference>
<evidence type="ECO:0000256" key="13">
    <source>
        <dbReference type="RuleBase" id="RU361118"/>
    </source>
</evidence>
<dbReference type="Gene3D" id="3.40.50.1000">
    <property type="entry name" value="HAD superfamily/HAD-like"/>
    <property type="match status" value="1"/>
</dbReference>
<dbReference type="OrthoDB" id="10264771at2759"/>
<proteinExistence type="inferred from homology"/>
<comment type="catalytic activity">
    <reaction evidence="13">
        <text>alpha-D-mannose 1-phosphate = D-mannose 6-phosphate</text>
        <dbReference type="Rhea" id="RHEA:11140"/>
        <dbReference type="ChEBI" id="CHEBI:58409"/>
        <dbReference type="ChEBI" id="CHEBI:58735"/>
        <dbReference type="EC" id="5.4.2.8"/>
    </reaction>
</comment>
<feature type="binding site" evidence="12">
    <location>
        <position position="12"/>
    </location>
    <ligand>
        <name>Mg(2+)</name>
        <dbReference type="ChEBI" id="CHEBI:18420"/>
        <label>1</label>
    </ligand>
</feature>
<dbReference type="EC" id="5.4.2.8" evidence="5 13"/>
<dbReference type="SFLD" id="SFLDS00003">
    <property type="entry name" value="Haloacid_Dehalogenase"/>
    <property type="match status" value="1"/>
</dbReference>
<keyword evidence="6 13" id="KW-0963">Cytoplasm</keyword>
<dbReference type="InterPro" id="IPR006379">
    <property type="entry name" value="HAD-SF_hydro_IIB"/>
</dbReference>
<evidence type="ECO:0000313" key="14">
    <source>
        <dbReference type="EnsemblMetazoa" id="XP_001605473"/>
    </source>
</evidence>
<keyword evidence="15" id="KW-1185">Reference proteome</keyword>
<dbReference type="Gene3D" id="3.30.1240.20">
    <property type="match status" value="1"/>
</dbReference>
<evidence type="ECO:0000256" key="11">
    <source>
        <dbReference type="PIRSR" id="PIRSR605002-2"/>
    </source>
</evidence>
<dbReference type="SUPFAM" id="SSF56784">
    <property type="entry name" value="HAD-like"/>
    <property type="match status" value="1"/>
</dbReference>
<dbReference type="CDD" id="cd02585">
    <property type="entry name" value="HAD_PMM"/>
    <property type="match status" value="1"/>
</dbReference>
<comment type="function">
    <text evidence="13">Involved in the synthesis of the GDP-mannose and dolichol-phosphate-mannose required for a number of critical mannosyl transfer reactions.</text>
</comment>
<keyword evidence="7 12" id="KW-0479">Metal-binding</keyword>
<feature type="binding site" evidence="11">
    <location>
        <position position="181"/>
    </location>
    <ligand>
        <name>alpha-D-mannose 1-phosphate</name>
        <dbReference type="ChEBI" id="CHEBI:58409"/>
    </ligand>
</feature>